<dbReference type="Proteomes" id="UP001595075">
    <property type="component" value="Unassembled WGS sequence"/>
</dbReference>
<keyword evidence="4" id="KW-1185">Reference proteome</keyword>
<keyword evidence="2" id="KW-1133">Transmembrane helix</keyword>
<evidence type="ECO:0000313" key="4">
    <source>
        <dbReference type="Proteomes" id="UP001595075"/>
    </source>
</evidence>
<comment type="caution">
    <text evidence="3">The sequence shown here is derived from an EMBL/GenBank/DDBJ whole genome shotgun (WGS) entry which is preliminary data.</text>
</comment>
<evidence type="ECO:0000313" key="3">
    <source>
        <dbReference type="EMBL" id="KAL2075182.1"/>
    </source>
</evidence>
<sequence>MPTNFIIPLIGIMDILEVIIRMFVLAIIKISHAISHMLGLQRPDPNAPVEGVRMVPEASHSVYNQRGQFENAVEYWRKHLYSVPSVCKPYMKPSGYPRSLLTDCLSADKVPVTKPVQEWSDRESLPEGFDPLASSGRELHKLISVTPEGKWKVSVTSTHLVTALLFTKCKLDTKDIDEALPQKIRKIGGSTVAHSEGRKQLKTHAASIMTMWLKQVILPFALDMFLRFQKEPRFIAAANADSMTLLIEWYQGKLHEQDRVKLYYCLQRPWGKAISLDSLFHADSGTTQGEKAFFAKARDWAALLTATACASVAFADSPLRRYCNAIQIRNGQAEPTTNWAQVKQDIRALPTSESGMKLRIDPMKLPSSSEFGTQTRVSGRYAGNTPGFVDEQIGSDEELLEQ</sequence>
<proteinExistence type="predicted"/>
<feature type="compositionally biased region" description="Polar residues" evidence="1">
    <location>
        <begin position="366"/>
        <end position="377"/>
    </location>
</feature>
<organism evidence="3 4">
    <name type="scientific">Oculimacula yallundae</name>
    <dbReference type="NCBI Taxonomy" id="86028"/>
    <lineage>
        <taxon>Eukaryota</taxon>
        <taxon>Fungi</taxon>
        <taxon>Dikarya</taxon>
        <taxon>Ascomycota</taxon>
        <taxon>Pezizomycotina</taxon>
        <taxon>Leotiomycetes</taxon>
        <taxon>Helotiales</taxon>
        <taxon>Ploettnerulaceae</taxon>
        <taxon>Oculimacula</taxon>
    </lineage>
</organism>
<evidence type="ECO:0000256" key="1">
    <source>
        <dbReference type="SAM" id="MobiDB-lite"/>
    </source>
</evidence>
<accession>A0ABR4D033</accession>
<keyword evidence="2" id="KW-0472">Membrane</keyword>
<keyword evidence="2" id="KW-0812">Transmembrane</keyword>
<gene>
    <name evidence="3" type="ORF">VTL71DRAFT_124</name>
</gene>
<feature type="region of interest" description="Disordered" evidence="1">
    <location>
        <begin position="363"/>
        <end position="402"/>
    </location>
</feature>
<reference evidence="3 4" key="1">
    <citation type="journal article" date="2024" name="Commun. Biol.">
        <title>Comparative genomic analysis of thermophilic fungi reveals convergent evolutionary adaptations and gene losses.</title>
        <authorList>
            <person name="Steindorff A.S."/>
            <person name="Aguilar-Pontes M.V."/>
            <person name="Robinson A.J."/>
            <person name="Andreopoulos B."/>
            <person name="LaButti K."/>
            <person name="Kuo A."/>
            <person name="Mondo S."/>
            <person name="Riley R."/>
            <person name="Otillar R."/>
            <person name="Haridas S."/>
            <person name="Lipzen A."/>
            <person name="Grimwood J."/>
            <person name="Schmutz J."/>
            <person name="Clum A."/>
            <person name="Reid I.D."/>
            <person name="Moisan M.C."/>
            <person name="Butler G."/>
            <person name="Nguyen T.T.M."/>
            <person name="Dewar K."/>
            <person name="Conant G."/>
            <person name="Drula E."/>
            <person name="Henrissat B."/>
            <person name="Hansel C."/>
            <person name="Singer S."/>
            <person name="Hutchinson M.I."/>
            <person name="de Vries R.P."/>
            <person name="Natvig D.O."/>
            <person name="Powell A.J."/>
            <person name="Tsang A."/>
            <person name="Grigoriev I.V."/>
        </authorList>
    </citation>
    <scope>NUCLEOTIDE SEQUENCE [LARGE SCALE GENOMIC DNA]</scope>
    <source>
        <strain evidence="3 4">CBS 494.80</strain>
    </source>
</reference>
<name>A0ABR4D033_9HELO</name>
<feature type="transmembrane region" description="Helical" evidence="2">
    <location>
        <begin position="6"/>
        <end position="28"/>
    </location>
</feature>
<evidence type="ECO:0000256" key="2">
    <source>
        <dbReference type="SAM" id="Phobius"/>
    </source>
</evidence>
<feature type="compositionally biased region" description="Acidic residues" evidence="1">
    <location>
        <begin position="393"/>
        <end position="402"/>
    </location>
</feature>
<protein>
    <submittedName>
        <fullName evidence="3">Uncharacterized protein</fullName>
    </submittedName>
</protein>
<dbReference type="EMBL" id="JAZHXI010000001">
    <property type="protein sequence ID" value="KAL2075182.1"/>
    <property type="molecule type" value="Genomic_DNA"/>
</dbReference>